<keyword evidence="1" id="KW-0732">Signal</keyword>
<dbReference type="PROSITE" id="PS51257">
    <property type="entry name" value="PROKAR_LIPOPROTEIN"/>
    <property type="match status" value="1"/>
</dbReference>
<evidence type="ECO:0008006" key="4">
    <source>
        <dbReference type="Google" id="ProtNLM"/>
    </source>
</evidence>
<feature type="chain" id="PRO_5041000077" description="Lipoprotein" evidence="1">
    <location>
        <begin position="23"/>
        <end position="97"/>
    </location>
</feature>
<feature type="signal peptide" evidence="1">
    <location>
        <begin position="1"/>
        <end position="22"/>
    </location>
</feature>
<evidence type="ECO:0000313" key="3">
    <source>
        <dbReference type="Proteomes" id="UP001144096"/>
    </source>
</evidence>
<protein>
    <recommendedName>
        <fullName evidence="4">Lipoprotein</fullName>
    </recommendedName>
</protein>
<dbReference type="EMBL" id="JAMXQV010000034">
    <property type="protein sequence ID" value="MCR6489621.1"/>
    <property type="molecule type" value="Genomic_DNA"/>
</dbReference>
<accession>A0A9X2NLA1</accession>
<evidence type="ECO:0000313" key="2">
    <source>
        <dbReference type="EMBL" id="MCR6489621.1"/>
    </source>
</evidence>
<keyword evidence="3" id="KW-1185">Reference proteome</keyword>
<dbReference type="Proteomes" id="UP001144096">
    <property type="component" value="Unassembled WGS sequence"/>
</dbReference>
<reference evidence="2" key="1">
    <citation type="submission" date="2022-06" db="EMBL/GenBank/DDBJ databases">
        <title>Amycolatopsis iheyaensis sp. nov., a new species of the genus Amycolatopsis isolated from soil in Iheya island, Japan.</title>
        <authorList>
            <person name="Ngamcharungchit C."/>
            <person name="Kanto H."/>
            <person name="Take A."/>
            <person name="Intra B."/>
            <person name="Matsumoto A."/>
            <person name="Panbangred W."/>
            <person name="Inahashi Y."/>
        </authorList>
    </citation>
    <scope>NUCLEOTIDE SEQUENCE</scope>
    <source>
        <strain evidence="2">OK19-0408</strain>
    </source>
</reference>
<gene>
    <name evidence="2" type="ORF">M8542_43080</name>
</gene>
<proteinExistence type="predicted"/>
<dbReference type="RefSeq" id="WP_257926184.1">
    <property type="nucleotide sequence ID" value="NZ_JAMXQV010000034.1"/>
</dbReference>
<organism evidence="2 3">
    <name type="scientific">Amycolatopsis iheyensis</name>
    <dbReference type="NCBI Taxonomy" id="2945988"/>
    <lineage>
        <taxon>Bacteria</taxon>
        <taxon>Bacillati</taxon>
        <taxon>Actinomycetota</taxon>
        <taxon>Actinomycetes</taxon>
        <taxon>Pseudonocardiales</taxon>
        <taxon>Pseudonocardiaceae</taxon>
        <taxon>Amycolatopsis</taxon>
    </lineage>
</organism>
<name>A0A9X2NLA1_9PSEU</name>
<sequence>MTRLARLAAVALVLAATLSACGDEPPARDAFVAKLKSDPRTEGTPDPAVQCIADWYVAYATEEERDAFLNGQVVPAAGGEQARAAMVDCLKSAAEPR</sequence>
<dbReference type="AlphaFoldDB" id="A0A9X2NLA1"/>
<evidence type="ECO:0000256" key="1">
    <source>
        <dbReference type="SAM" id="SignalP"/>
    </source>
</evidence>
<comment type="caution">
    <text evidence="2">The sequence shown here is derived from an EMBL/GenBank/DDBJ whole genome shotgun (WGS) entry which is preliminary data.</text>
</comment>